<keyword evidence="5 7" id="KW-0802">TPR repeat</keyword>
<dbReference type="PANTHER" id="PTHR12558">
    <property type="entry name" value="CELL DIVISION CYCLE 16,23,27"/>
    <property type="match status" value="1"/>
</dbReference>
<organism evidence="8 9">
    <name type="scientific">Blepharisma stoltei</name>
    <dbReference type="NCBI Taxonomy" id="1481888"/>
    <lineage>
        <taxon>Eukaryota</taxon>
        <taxon>Sar</taxon>
        <taxon>Alveolata</taxon>
        <taxon>Ciliophora</taxon>
        <taxon>Postciliodesmatophora</taxon>
        <taxon>Heterotrichea</taxon>
        <taxon>Heterotrichida</taxon>
        <taxon>Blepharismidae</taxon>
        <taxon>Blepharisma</taxon>
    </lineage>
</organism>
<dbReference type="InterPro" id="IPR019734">
    <property type="entry name" value="TPR_rpt"/>
</dbReference>
<comment type="caution">
    <text evidence="8">The sequence shown here is derived from an EMBL/GenBank/DDBJ whole genome shotgun (WGS) entry which is preliminary data.</text>
</comment>
<keyword evidence="1" id="KW-0132">Cell division</keyword>
<gene>
    <name evidence="8" type="ORF">BSTOLATCC_MIC26363</name>
</gene>
<keyword evidence="3" id="KW-0498">Mitosis</keyword>
<evidence type="ECO:0000313" key="9">
    <source>
        <dbReference type="Proteomes" id="UP001162131"/>
    </source>
</evidence>
<keyword evidence="9" id="KW-1185">Reference proteome</keyword>
<keyword evidence="2" id="KW-0677">Repeat</keyword>
<dbReference type="Proteomes" id="UP001162131">
    <property type="component" value="Unassembled WGS sequence"/>
</dbReference>
<dbReference type="AlphaFoldDB" id="A0AAU9JA71"/>
<dbReference type="GO" id="GO:0005680">
    <property type="term" value="C:anaphase-promoting complex"/>
    <property type="evidence" value="ECO:0007669"/>
    <property type="project" value="TreeGrafter"/>
</dbReference>
<dbReference type="Pfam" id="PF13181">
    <property type="entry name" value="TPR_8"/>
    <property type="match status" value="2"/>
</dbReference>
<reference evidence="8" key="1">
    <citation type="submission" date="2021-09" db="EMBL/GenBank/DDBJ databases">
        <authorList>
            <consortium name="AG Swart"/>
            <person name="Singh M."/>
            <person name="Singh A."/>
            <person name="Seah K."/>
            <person name="Emmerich C."/>
        </authorList>
    </citation>
    <scope>NUCLEOTIDE SEQUENCE</scope>
    <source>
        <strain evidence="8">ATCC30299</strain>
    </source>
</reference>
<dbReference type="InterPro" id="IPR011990">
    <property type="entry name" value="TPR-like_helical_dom_sf"/>
</dbReference>
<evidence type="ECO:0000256" key="6">
    <source>
        <dbReference type="ARBA" id="ARBA00023306"/>
    </source>
</evidence>
<evidence type="ECO:0000313" key="8">
    <source>
        <dbReference type="EMBL" id="CAG9320448.1"/>
    </source>
</evidence>
<dbReference type="GO" id="GO:0051301">
    <property type="term" value="P:cell division"/>
    <property type="evidence" value="ECO:0007669"/>
    <property type="project" value="UniProtKB-KW"/>
</dbReference>
<protein>
    <recommendedName>
        <fullName evidence="10">Tetratricopeptide repeat protein</fullName>
    </recommendedName>
</protein>
<dbReference type="GO" id="GO:0034044">
    <property type="term" value="C:exomer complex"/>
    <property type="evidence" value="ECO:0007669"/>
    <property type="project" value="UniProtKB-ARBA"/>
</dbReference>
<dbReference type="GO" id="GO:0031145">
    <property type="term" value="P:anaphase-promoting complex-dependent catabolic process"/>
    <property type="evidence" value="ECO:0007669"/>
    <property type="project" value="TreeGrafter"/>
</dbReference>
<evidence type="ECO:0008006" key="10">
    <source>
        <dbReference type="Google" id="ProtNLM"/>
    </source>
</evidence>
<evidence type="ECO:0000256" key="7">
    <source>
        <dbReference type="PROSITE-ProRule" id="PRU00339"/>
    </source>
</evidence>
<evidence type="ECO:0000256" key="5">
    <source>
        <dbReference type="ARBA" id="ARBA00022803"/>
    </source>
</evidence>
<dbReference type="InterPro" id="IPR015374">
    <property type="entry name" value="ChAPs"/>
</dbReference>
<evidence type="ECO:0000256" key="2">
    <source>
        <dbReference type="ARBA" id="ARBA00022737"/>
    </source>
</evidence>
<dbReference type="PANTHER" id="PTHR12558:SF9">
    <property type="entry name" value="CELL DIVISION CYCLE PROTEIN 16 HOMOLOG"/>
    <property type="match status" value="1"/>
</dbReference>
<dbReference type="PROSITE" id="PS50005">
    <property type="entry name" value="TPR"/>
    <property type="match status" value="2"/>
</dbReference>
<keyword evidence="6" id="KW-0131">Cell cycle</keyword>
<dbReference type="EMBL" id="CAJZBQ010000025">
    <property type="protein sequence ID" value="CAG9320448.1"/>
    <property type="molecule type" value="Genomic_DNA"/>
</dbReference>
<accession>A0AAU9JA71</accession>
<dbReference type="GO" id="GO:0006893">
    <property type="term" value="P:Golgi to plasma membrane transport"/>
    <property type="evidence" value="ECO:0007669"/>
    <property type="project" value="UniProtKB-ARBA"/>
</dbReference>
<feature type="repeat" description="TPR" evidence="7">
    <location>
        <begin position="86"/>
        <end position="119"/>
    </location>
</feature>
<dbReference type="SUPFAM" id="SSF48452">
    <property type="entry name" value="TPR-like"/>
    <property type="match status" value="1"/>
</dbReference>
<dbReference type="SUPFAM" id="SSF81901">
    <property type="entry name" value="HCP-like"/>
    <property type="match status" value="1"/>
</dbReference>
<feature type="repeat" description="TPR" evidence="7">
    <location>
        <begin position="300"/>
        <end position="333"/>
    </location>
</feature>
<dbReference type="Pfam" id="PF09295">
    <property type="entry name" value="ChAPs"/>
    <property type="match status" value="1"/>
</dbReference>
<sequence length="395" mass="45813">MSYREFLQGYEEKNQLAELKDAIDYHLSSGDFVTASNAFCQLVTLDGYNPAEWANLGHCYLLLERLEESFRAYSNAHLIWKDSAPAQLWYGLGLLCYKCRLFEMAETYFEAALRTDPKFEYAPQIYLKLGIIYKSSNQYLKAITFLRNCLNTQDLTEEQIIETLCQIGSCLEISRKGEALELYKIARNLKTSLKTTVCLGWGFFVNWEFDKAISMFNEALNLVEDQESKAYCDILYLKARCLVETKSLQRALSIFTSITSKYPQEPIYKMSLVVLYAELEQCQNALTCLYNCLSLKYDEIEVYVNLGIINELMLQREEAKKWYQKAVDKNPGNSIAANRLNLLIKQKNRPRNIPNPYQPTIDITEFPFRHSERSFQPQISVPKDDNQSAFKKITF</sequence>
<dbReference type="SMART" id="SM00028">
    <property type="entry name" value="TPR"/>
    <property type="match status" value="7"/>
</dbReference>
<dbReference type="GO" id="GO:0016567">
    <property type="term" value="P:protein ubiquitination"/>
    <property type="evidence" value="ECO:0007669"/>
    <property type="project" value="TreeGrafter"/>
</dbReference>
<proteinExistence type="predicted"/>
<evidence type="ECO:0000256" key="4">
    <source>
        <dbReference type="ARBA" id="ARBA00022786"/>
    </source>
</evidence>
<dbReference type="GO" id="GO:0045842">
    <property type="term" value="P:positive regulation of mitotic metaphase/anaphase transition"/>
    <property type="evidence" value="ECO:0007669"/>
    <property type="project" value="TreeGrafter"/>
</dbReference>
<name>A0AAU9JA71_9CILI</name>
<evidence type="ECO:0000256" key="1">
    <source>
        <dbReference type="ARBA" id="ARBA00022618"/>
    </source>
</evidence>
<evidence type="ECO:0000256" key="3">
    <source>
        <dbReference type="ARBA" id="ARBA00022776"/>
    </source>
</evidence>
<keyword evidence="4" id="KW-0833">Ubl conjugation pathway</keyword>
<dbReference type="Gene3D" id="1.25.40.10">
    <property type="entry name" value="Tetratricopeptide repeat domain"/>
    <property type="match status" value="2"/>
</dbReference>